<feature type="transmembrane region" description="Helical" evidence="1">
    <location>
        <begin position="955"/>
        <end position="973"/>
    </location>
</feature>
<feature type="transmembrane region" description="Helical" evidence="1">
    <location>
        <begin position="850"/>
        <end position="869"/>
    </location>
</feature>
<evidence type="ECO:0000256" key="1">
    <source>
        <dbReference type="SAM" id="Phobius"/>
    </source>
</evidence>
<dbReference type="Proteomes" id="UP000283077">
    <property type="component" value="Unassembled WGS sequence"/>
</dbReference>
<organism evidence="2 3">
    <name type="scientific">Rheinheimera riviphila</name>
    <dbReference type="NCBI Taxonomy" id="1834037"/>
    <lineage>
        <taxon>Bacteria</taxon>
        <taxon>Pseudomonadati</taxon>
        <taxon>Pseudomonadota</taxon>
        <taxon>Gammaproteobacteria</taxon>
        <taxon>Chromatiales</taxon>
        <taxon>Chromatiaceae</taxon>
        <taxon>Rheinheimera</taxon>
    </lineage>
</organism>
<dbReference type="Gene3D" id="1.20.1640.10">
    <property type="entry name" value="Multidrug efflux transporter AcrB transmembrane domain"/>
    <property type="match status" value="2"/>
</dbReference>
<feature type="transmembrane region" description="Helical" evidence="1">
    <location>
        <begin position="387"/>
        <end position="407"/>
    </location>
</feature>
<dbReference type="AlphaFoldDB" id="A0A437QF04"/>
<keyword evidence="3" id="KW-1185">Reference proteome</keyword>
<dbReference type="SUPFAM" id="SSF82866">
    <property type="entry name" value="Multidrug efflux transporter AcrB transmembrane domain"/>
    <property type="match status" value="2"/>
</dbReference>
<dbReference type="PANTHER" id="PTHR32063:SF0">
    <property type="entry name" value="SWARMING MOTILITY PROTEIN SWRC"/>
    <property type="match status" value="1"/>
</dbReference>
<evidence type="ECO:0000313" key="2">
    <source>
        <dbReference type="EMBL" id="RVU33091.1"/>
    </source>
</evidence>
<feature type="transmembrane region" description="Helical" evidence="1">
    <location>
        <begin position="979"/>
        <end position="1002"/>
    </location>
</feature>
<dbReference type="Gene3D" id="3.30.70.1440">
    <property type="entry name" value="Multidrug efflux transporter AcrB pore domain"/>
    <property type="match status" value="1"/>
</dbReference>
<keyword evidence="1" id="KW-1133">Transmembrane helix</keyword>
<feature type="transmembrane region" description="Helical" evidence="1">
    <location>
        <begin position="522"/>
        <end position="541"/>
    </location>
</feature>
<dbReference type="Gene3D" id="3.30.2090.10">
    <property type="entry name" value="Multidrug efflux transporter AcrB TolC docking domain, DN and DC subdomains"/>
    <property type="match status" value="2"/>
</dbReference>
<dbReference type="InterPro" id="IPR001036">
    <property type="entry name" value="Acrflvin-R"/>
</dbReference>
<dbReference type="Pfam" id="PF00873">
    <property type="entry name" value="ACR_tran"/>
    <property type="match status" value="1"/>
</dbReference>
<dbReference type="GO" id="GO:0042910">
    <property type="term" value="F:xenobiotic transmembrane transporter activity"/>
    <property type="evidence" value="ECO:0007669"/>
    <property type="project" value="TreeGrafter"/>
</dbReference>
<comment type="caution">
    <text evidence="2">The sequence shown here is derived from an EMBL/GenBank/DDBJ whole genome shotgun (WGS) entry which is preliminary data.</text>
</comment>
<dbReference type="SUPFAM" id="SSF82714">
    <property type="entry name" value="Multidrug efflux transporter AcrB TolC docking domain, DN and DC subdomains"/>
    <property type="match status" value="2"/>
</dbReference>
<dbReference type="InterPro" id="IPR027463">
    <property type="entry name" value="AcrB_DN_DC_subdom"/>
</dbReference>
<dbReference type="EMBL" id="SACS01000027">
    <property type="protein sequence ID" value="RVU33091.1"/>
    <property type="molecule type" value="Genomic_DNA"/>
</dbReference>
<dbReference type="GO" id="GO:0005886">
    <property type="term" value="C:plasma membrane"/>
    <property type="evidence" value="ECO:0007669"/>
    <property type="project" value="TreeGrafter"/>
</dbReference>
<dbReference type="SUPFAM" id="SSF82693">
    <property type="entry name" value="Multidrug efflux transporter AcrB pore domain, PN1, PN2, PC1 and PC2 subdomains"/>
    <property type="match status" value="2"/>
</dbReference>
<sequence length="1038" mass="112792">MDLTRASCKNPAATLVVVVLIVLFGALALLKLPIQLLPDLDRPQIFINNGWRSAAPQEMEATIIEPQENTLRAVPGVVEVQSEVGAGFGFISLTFEVGQDMQRAMLDVINALNQAPPRPREAAEPVITVGSGRGSVASLLIKQMNPNAPDDFGPYLKFIRDNIGPKFRAIPGVSNVDLASDLPKELHITFDPYKMAALGITIDQLQSNINRSSNVSGGFADVGRRQYTVRFEGQFNESDYGRMIVSYNQGRPVYLSEVATIEVGMPEQAGFTKRNGFPAYYLTLERGDNSNTVAILDQVNLAITELNRDLLHPKGLEIELSFDASIHIRRALALVNSNLLMGVLLSLITLWYFLRGWKATLLIGLTIPVSLLVAILVLQAMGRSLNIVSLAGLAFAVGMVLDAAIIVQENIVRLQQSGMALRQAVLKGCAQVKGALFASTVTTVAIFLPVLFMQGVEGQLFYDLALTLAVAVAASMLVALTVIPVASLRWFQQAPEQGDPLQQLWRRLATGVNRLTGTLPKALGWAALLVPGAALLVMLLLPKADFLPQANSDGIFTGFQLPPGGNIKVMEQEIGQLLVQRLKPYYQDKKYPAIKGYNLSMFPAFNVLFIYPEDPRAVEDMLTLLRTEILKDLPDTTSFSFRASLLNFGFNSGREMFLDFQGPDTDLLMQQAEQAMTLLQQKLPEATIQAQPGLAQNQPELRIVPDELNIAKAGVDRFTVANAVRAVTDGIYVGEQFDGNERMDIILRAAPWLTPEQLQATPLYTGQAGVQTIGQLTSMQRSVGPTNLLRVNGLRTVSLQITPPATMALADVMQLVQTEVVQPLRLTADENLTIGFRGSADRLQAAISTMAANFVIAVLILFLLMAAMFKSVPASALVILTMPMSLLGGVIALRLLNLVTFQALDLLTMIGFIILLGLVVNNAILLVEQYRSNLQDGLDLNAAIDAAIQIRARPIYMSTLTTIVGMLPLMLVPGVGTEIYRGLATVIVGGMTFSAIFTLVLMPSLLRLSAWRLTAAPTNTAATKTAATKNGVFNYENL</sequence>
<dbReference type="OrthoDB" id="9758297at2"/>
<feature type="transmembrane region" description="Helical" evidence="1">
    <location>
        <begin position="908"/>
        <end position="927"/>
    </location>
</feature>
<dbReference type="PRINTS" id="PR00702">
    <property type="entry name" value="ACRIFLAVINRP"/>
</dbReference>
<keyword evidence="1" id="KW-0812">Transmembrane</keyword>
<feature type="transmembrane region" description="Helical" evidence="1">
    <location>
        <begin position="12"/>
        <end position="34"/>
    </location>
</feature>
<dbReference type="Gene3D" id="3.30.70.1430">
    <property type="entry name" value="Multidrug efflux transporter AcrB pore domain"/>
    <property type="match status" value="2"/>
</dbReference>
<feature type="transmembrane region" description="Helical" evidence="1">
    <location>
        <begin position="876"/>
        <end position="896"/>
    </location>
</feature>
<name>A0A437QF04_9GAMM</name>
<feature type="transmembrane region" description="Helical" evidence="1">
    <location>
        <begin position="428"/>
        <end position="452"/>
    </location>
</feature>
<keyword evidence="1" id="KW-0472">Membrane</keyword>
<evidence type="ECO:0000313" key="3">
    <source>
        <dbReference type="Proteomes" id="UP000283077"/>
    </source>
</evidence>
<reference evidence="2 3" key="1">
    <citation type="submission" date="2019-01" db="EMBL/GenBank/DDBJ databases">
        <authorList>
            <person name="Chen W.-M."/>
        </authorList>
    </citation>
    <scope>NUCLEOTIDE SEQUENCE [LARGE SCALE GENOMIC DNA]</scope>
    <source>
        <strain evidence="2 3">KYPC3</strain>
    </source>
</reference>
<dbReference type="PANTHER" id="PTHR32063">
    <property type="match status" value="1"/>
</dbReference>
<feature type="transmembrane region" description="Helical" evidence="1">
    <location>
        <begin position="331"/>
        <end position="354"/>
    </location>
</feature>
<feature type="transmembrane region" description="Helical" evidence="1">
    <location>
        <begin position="361"/>
        <end position="381"/>
    </location>
</feature>
<gene>
    <name evidence="2" type="ORF">EOE67_18215</name>
</gene>
<dbReference type="RefSeq" id="WP_127700759.1">
    <property type="nucleotide sequence ID" value="NZ_SACS01000027.1"/>
</dbReference>
<proteinExistence type="predicted"/>
<accession>A0A437QF04</accession>
<dbReference type="Gene3D" id="3.30.70.1320">
    <property type="entry name" value="Multidrug efflux transporter AcrB pore domain like"/>
    <property type="match status" value="1"/>
</dbReference>
<feature type="transmembrane region" description="Helical" evidence="1">
    <location>
        <begin position="464"/>
        <end position="486"/>
    </location>
</feature>
<protein>
    <submittedName>
        <fullName evidence="2">Efflux RND transporter permease subunit</fullName>
    </submittedName>
</protein>